<dbReference type="PROSITE" id="PS51032">
    <property type="entry name" value="AP2_ERF"/>
    <property type="match status" value="1"/>
</dbReference>
<dbReference type="InterPro" id="IPR036955">
    <property type="entry name" value="AP2/ERF_dom_sf"/>
</dbReference>
<evidence type="ECO:0000259" key="8">
    <source>
        <dbReference type="PROSITE" id="PS51032"/>
    </source>
</evidence>
<protein>
    <submittedName>
        <fullName evidence="9">Ethylene-responsive transcription factor</fullName>
    </submittedName>
</protein>
<comment type="similarity">
    <text evidence="6">Belongs to the AP2/ERF transcription factor family. ERF subfamily.</text>
</comment>
<dbReference type="AlphaFoldDB" id="G7JJQ4"/>
<accession>G7JJQ4</accession>
<dbReference type="STRING" id="3880.G7JJQ4"/>
<dbReference type="Proteomes" id="UP000002051">
    <property type="component" value="Chromosome 4"/>
</dbReference>
<gene>
    <name evidence="10" type="primary">11443991</name>
    <name evidence="9" type="ordered locus">MTR_4g054360</name>
</gene>
<dbReference type="GO" id="GO:0005634">
    <property type="term" value="C:nucleus"/>
    <property type="evidence" value="ECO:0007669"/>
    <property type="project" value="UniProtKB-SubCell"/>
</dbReference>
<sequence length="268" mass="30267">MNFDPPVLRNQNQNLLYFNENSFSNDNISWELEDIVDFFNGDINFNKDSLSQTKESLLLPLSLPAESNSSYPLLSNGSLEVSSNTTYTQVIKEKQTSFSLPLKKNTSSSSLPLPPIKESNTRVFRGVRRRPWGKFAAEIRDSTRKGARVWLGTFNTAEEAALAYDQAAFLARGSLAVLNFPEDVVKELLKEMARNSEPLEEGTSTSPVLAIKRKYIKRKSPNKVSKKKMKTDHNGDRTKRETNTKSKNVFVFEDLGAEYLEQLLSLTS</sequence>
<reference evidence="10" key="3">
    <citation type="submission" date="2015-04" db="UniProtKB">
        <authorList>
            <consortium name="EnsemblPlants"/>
        </authorList>
    </citation>
    <scope>IDENTIFICATION</scope>
    <source>
        <strain evidence="10">cv. Jemalong A17</strain>
    </source>
</reference>
<dbReference type="SUPFAM" id="SSF54171">
    <property type="entry name" value="DNA-binding domain"/>
    <property type="match status" value="1"/>
</dbReference>
<keyword evidence="11" id="KW-1185">Reference proteome</keyword>
<feature type="region of interest" description="Disordered" evidence="7">
    <location>
        <begin position="220"/>
        <end position="242"/>
    </location>
</feature>
<reference evidence="9 11" key="2">
    <citation type="journal article" date="2014" name="BMC Genomics">
        <title>An improved genome release (version Mt4.0) for the model legume Medicago truncatula.</title>
        <authorList>
            <person name="Tang H."/>
            <person name="Krishnakumar V."/>
            <person name="Bidwell S."/>
            <person name="Rosen B."/>
            <person name="Chan A."/>
            <person name="Zhou S."/>
            <person name="Gentzbittel L."/>
            <person name="Childs K.L."/>
            <person name="Yandell M."/>
            <person name="Gundlach H."/>
            <person name="Mayer K.F."/>
            <person name="Schwartz D.C."/>
            <person name="Town C.D."/>
        </authorList>
    </citation>
    <scope>GENOME REANNOTATION</scope>
    <source>
        <strain evidence="10 11">cv. Jemalong A17</strain>
    </source>
</reference>
<dbReference type="KEGG" id="mtr:11443991"/>
<evidence type="ECO:0000313" key="10">
    <source>
        <dbReference type="EnsemblPlants" id="AES88394"/>
    </source>
</evidence>
<evidence type="ECO:0000256" key="7">
    <source>
        <dbReference type="SAM" id="MobiDB-lite"/>
    </source>
</evidence>
<feature type="compositionally biased region" description="Basic residues" evidence="7">
    <location>
        <begin position="220"/>
        <end position="230"/>
    </location>
</feature>
<dbReference type="EnsemblPlants" id="AES88394">
    <property type="protein sequence ID" value="AES88394"/>
    <property type="gene ID" value="MTR_4g054360"/>
</dbReference>
<reference evidence="9 11" key="1">
    <citation type="journal article" date="2011" name="Nature">
        <title>The Medicago genome provides insight into the evolution of rhizobial symbioses.</title>
        <authorList>
            <person name="Young N.D."/>
            <person name="Debelle F."/>
            <person name="Oldroyd G.E."/>
            <person name="Geurts R."/>
            <person name="Cannon S.B."/>
            <person name="Udvardi M.K."/>
            <person name="Benedito V.A."/>
            <person name="Mayer K.F."/>
            <person name="Gouzy J."/>
            <person name="Schoof H."/>
            <person name="Van de Peer Y."/>
            <person name="Proost S."/>
            <person name="Cook D.R."/>
            <person name="Meyers B.C."/>
            <person name="Spannagl M."/>
            <person name="Cheung F."/>
            <person name="De Mita S."/>
            <person name="Krishnakumar V."/>
            <person name="Gundlach H."/>
            <person name="Zhou S."/>
            <person name="Mudge J."/>
            <person name="Bharti A.K."/>
            <person name="Murray J.D."/>
            <person name="Naoumkina M.A."/>
            <person name="Rosen B."/>
            <person name="Silverstein K.A."/>
            <person name="Tang H."/>
            <person name="Rombauts S."/>
            <person name="Zhao P.X."/>
            <person name="Zhou P."/>
            <person name="Barbe V."/>
            <person name="Bardou P."/>
            <person name="Bechner M."/>
            <person name="Bellec A."/>
            <person name="Berger A."/>
            <person name="Berges H."/>
            <person name="Bidwell S."/>
            <person name="Bisseling T."/>
            <person name="Choisne N."/>
            <person name="Couloux A."/>
            <person name="Denny R."/>
            <person name="Deshpande S."/>
            <person name="Dai X."/>
            <person name="Doyle J.J."/>
            <person name="Dudez A.M."/>
            <person name="Farmer A.D."/>
            <person name="Fouteau S."/>
            <person name="Franken C."/>
            <person name="Gibelin C."/>
            <person name="Gish J."/>
            <person name="Goldstein S."/>
            <person name="Gonzalez A.J."/>
            <person name="Green P.J."/>
            <person name="Hallab A."/>
            <person name="Hartog M."/>
            <person name="Hua A."/>
            <person name="Humphray S.J."/>
            <person name="Jeong D.H."/>
            <person name="Jing Y."/>
            <person name="Jocker A."/>
            <person name="Kenton S.M."/>
            <person name="Kim D.J."/>
            <person name="Klee K."/>
            <person name="Lai H."/>
            <person name="Lang C."/>
            <person name="Lin S."/>
            <person name="Macmil S.L."/>
            <person name="Magdelenat G."/>
            <person name="Matthews L."/>
            <person name="McCorrison J."/>
            <person name="Monaghan E.L."/>
            <person name="Mun J.H."/>
            <person name="Najar F.Z."/>
            <person name="Nicholson C."/>
            <person name="Noirot C."/>
            <person name="O'Bleness M."/>
            <person name="Paule C.R."/>
            <person name="Poulain J."/>
            <person name="Prion F."/>
            <person name="Qin B."/>
            <person name="Qu C."/>
            <person name="Retzel E.F."/>
            <person name="Riddle C."/>
            <person name="Sallet E."/>
            <person name="Samain S."/>
            <person name="Samson N."/>
            <person name="Sanders I."/>
            <person name="Saurat O."/>
            <person name="Scarpelli C."/>
            <person name="Schiex T."/>
            <person name="Segurens B."/>
            <person name="Severin A.J."/>
            <person name="Sherrier D.J."/>
            <person name="Shi R."/>
            <person name="Sims S."/>
            <person name="Singer S.R."/>
            <person name="Sinharoy S."/>
            <person name="Sterck L."/>
            <person name="Viollet A."/>
            <person name="Wang B.B."/>
            <person name="Wang K."/>
            <person name="Wang M."/>
            <person name="Wang X."/>
            <person name="Warfsmann J."/>
            <person name="Weissenbach J."/>
            <person name="White D.D."/>
            <person name="White J.D."/>
            <person name="Wiley G.B."/>
            <person name="Wincker P."/>
            <person name="Xing Y."/>
            <person name="Yang L."/>
            <person name="Yao Z."/>
            <person name="Ying F."/>
            <person name="Zhai J."/>
            <person name="Zhou L."/>
            <person name="Zuber A."/>
            <person name="Denarie J."/>
            <person name="Dixon R.A."/>
            <person name="May G.D."/>
            <person name="Schwartz D.C."/>
            <person name="Rogers J."/>
            <person name="Quetier F."/>
            <person name="Town C.D."/>
            <person name="Roe B.A."/>
        </authorList>
    </citation>
    <scope>NUCLEOTIDE SEQUENCE [LARGE SCALE GENOMIC DNA]</scope>
    <source>
        <strain evidence="9">A17</strain>
        <strain evidence="10 11">cv. Jemalong A17</strain>
    </source>
</reference>
<organism evidence="9 11">
    <name type="scientific">Medicago truncatula</name>
    <name type="common">Barrel medic</name>
    <name type="synonym">Medicago tribuloides</name>
    <dbReference type="NCBI Taxonomy" id="3880"/>
    <lineage>
        <taxon>Eukaryota</taxon>
        <taxon>Viridiplantae</taxon>
        <taxon>Streptophyta</taxon>
        <taxon>Embryophyta</taxon>
        <taxon>Tracheophyta</taxon>
        <taxon>Spermatophyta</taxon>
        <taxon>Magnoliopsida</taxon>
        <taxon>eudicotyledons</taxon>
        <taxon>Gunneridae</taxon>
        <taxon>Pentapetalae</taxon>
        <taxon>rosids</taxon>
        <taxon>fabids</taxon>
        <taxon>Fabales</taxon>
        <taxon>Fabaceae</taxon>
        <taxon>Papilionoideae</taxon>
        <taxon>50 kb inversion clade</taxon>
        <taxon>NPAAA clade</taxon>
        <taxon>Hologalegina</taxon>
        <taxon>IRL clade</taxon>
        <taxon>Trifolieae</taxon>
        <taxon>Medicago</taxon>
    </lineage>
</organism>
<dbReference type="FunFam" id="3.30.730.10:FF:000001">
    <property type="entry name" value="Ethylene-responsive transcription factor 2"/>
    <property type="match status" value="1"/>
</dbReference>
<dbReference type="OrthoDB" id="1110293at2759"/>
<dbReference type="HOGENOM" id="CLU_058713_1_3_1"/>
<evidence type="ECO:0000256" key="4">
    <source>
        <dbReference type="ARBA" id="ARBA00023163"/>
    </source>
</evidence>
<evidence type="ECO:0000256" key="1">
    <source>
        <dbReference type="ARBA" id="ARBA00004123"/>
    </source>
</evidence>
<dbReference type="PANTHER" id="PTHR31190:SF314">
    <property type="entry name" value="ETHYLENE-RESPONSIVE TRANSCRIPTION FACTOR ERF094"/>
    <property type="match status" value="1"/>
</dbReference>
<feature type="domain" description="AP2/ERF" evidence="8">
    <location>
        <begin position="123"/>
        <end position="181"/>
    </location>
</feature>
<keyword evidence="4" id="KW-0804">Transcription</keyword>
<dbReference type="PANTHER" id="PTHR31190">
    <property type="entry name" value="DNA-BINDING DOMAIN"/>
    <property type="match status" value="1"/>
</dbReference>
<evidence type="ECO:0000256" key="5">
    <source>
        <dbReference type="ARBA" id="ARBA00023242"/>
    </source>
</evidence>
<dbReference type="EMBL" id="CM001220">
    <property type="protein sequence ID" value="AES88394.1"/>
    <property type="molecule type" value="Genomic_DNA"/>
</dbReference>
<evidence type="ECO:0000313" key="9">
    <source>
        <dbReference type="EMBL" id="AES88394.1"/>
    </source>
</evidence>
<evidence type="ECO:0000256" key="3">
    <source>
        <dbReference type="ARBA" id="ARBA00023125"/>
    </source>
</evidence>
<dbReference type="GO" id="GO:0009873">
    <property type="term" value="P:ethylene-activated signaling pathway"/>
    <property type="evidence" value="ECO:0007669"/>
    <property type="project" value="InterPro"/>
</dbReference>
<dbReference type="GO" id="GO:0003677">
    <property type="term" value="F:DNA binding"/>
    <property type="evidence" value="ECO:0007669"/>
    <property type="project" value="UniProtKB-KW"/>
</dbReference>
<name>G7JJQ4_MEDTR</name>
<dbReference type="SMART" id="SM00380">
    <property type="entry name" value="AP2"/>
    <property type="match status" value="1"/>
</dbReference>
<feature type="compositionally biased region" description="Basic and acidic residues" evidence="7">
    <location>
        <begin position="231"/>
        <end position="242"/>
    </location>
</feature>
<dbReference type="InterPro" id="IPR016177">
    <property type="entry name" value="DNA-bd_dom_sf"/>
</dbReference>
<evidence type="ECO:0000256" key="6">
    <source>
        <dbReference type="ARBA" id="ARBA00024343"/>
    </source>
</evidence>
<dbReference type="PRINTS" id="PR00367">
    <property type="entry name" value="ETHRSPELEMNT"/>
</dbReference>
<keyword evidence="3" id="KW-0238">DNA-binding</keyword>
<comment type="subcellular location">
    <subcellularLocation>
        <location evidence="1">Nucleus</location>
    </subcellularLocation>
</comment>
<dbReference type="InterPro" id="IPR044808">
    <property type="entry name" value="ERF_plant"/>
</dbReference>
<dbReference type="CDD" id="cd00018">
    <property type="entry name" value="AP2"/>
    <property type="match status" value="1"/>
</dbReference>
<dbReference type="Gene3D" id="3.30.730.10">
    <property type="entry name" value="AP2/ERF domain"/>
    <property type="match status" value="1"/>
</dbReference>
<dbReference type="Pfam" id="PF00847">
    <property type="entry name" value="AP2"/>
    <property type="match status" value="1"/>
</dbReference>
<dbReference type="InterPro" id="IPR001471">
    <property type="entry name" value="AP2/ERF_dom"/>
</dbReference>
<proteinExistence type="inferred from homology"/>
<evidence type="ECO:0000256" key="2">
    <source>
        <dbReference type="ARBA" id="ARBA00023015"/>
    </source>
</evidence>
<keyword evidence="5" id="KW-0539">Nucleus</keyword>
<evidence type="ECO:0000313" key="11">
    <source>
        <dbReference type="Proteomes" id="UP000002051"/>
    </source>
</evidence>
<keyword evidence="2" id="KW-0805">Transcription regulation</keyword>
<dbReference type="GO" id="GO:0003700">
    <property type="term" value="F:DNA-binding transcription factor activity"/>
    <property type="evidence" value="ECO:0007669"/>
    <property type="project" value="InterPro"/>
</dbReference>
<dbReference type="PaxDb" id="3880-AES88394"/>
<dbReference type="OMA" id="YHTSSPM"/>